<comment type="caution">
    <text evidence="2">The sequence shown here is derived from an EMBL/GenBank/DDBJ whole genome shotgun (WGS) entry which is preliminary data.</text>
</comment>
<dbReference type="AlphaFoldDB" id="A0A2H0WRY6"/>
<feature type="transmembrane region" description="Helical" evidence="1">
    <location>
        <begin position="7"/>
        <end position="29"/>
    </location>
</feature>
<dbReference type="Proteomes" id="UP000231282">
    <property type="component" value="Unassembled WGS sequence"/>
</dbReference>
<proteinExistence type="predicted"/>
<reference evidence="3" key="1">
    <citation type="submission" date="2017-09" db="EMBL/GenBank/DDBJ databases">
        <title>Depth-based differentiation of microbial function through sediment-hosted aquifers and enrichment of novel symbionts in the deep terrestrial subsurface.</title>
        <authorList>
            <person name="Probst A.J."/>
            <person name="Ladd B."/>
            <person name="Jarett J.K."/>
            <person name="Geller-Mcgrath D.E."/>
            <person name="Sieber C.M.K."/>
            <person name="Emerson J.B."/>
            <person name="Anantharaman K."/>
            <person name="Thomas B.C."/>
            <person name="Malmstrom R."/>
            <person name="Stieglmeier M."/>
            <person name="Klingl A."/>
            <person name="Woyke T."/>
            <person name="Ryan C.M."/>
            <person name="Banfield J.F."/>
        </authorList>
    </citation>
    <scope>NUCLEOTIDE SEQUENCE [LARGE SCALE GENOMIC DNA]</scope>
</reference>
<feature type="transmembrane region" description="Helical" evidence="1">
    <location>
        <begin position="130"/>
        <end position="150"/>
    </location>
</feature>
<dbReference type="EMBL" id="PEZH01000001">
    <property type="protein sequence ID" value="PIS15420.1"/>
    <property type="molecule type" value="Genomic_DNA"/>
</dbReference>
<keyword evidence="1" id="KW-1133">Transmembrane helix</keyword>
<keyword evidence="1" id="KW-0812">Transmembrane</keyword>
<evidence type="ECO:0000313" key="3">
    <source>
        <dbReference type="Proteomes" id="UP000231282"/>
    </source>
</evidence>
<gene>
    <name evidence="2" type="ORF">COT63_00005</name>
</gene>
<name>A0A2H0WRY6_9BACT</name>
<evidence type="ECO:0000256" key="1">
    <source>
        <dbReference type="SAM" id="Phobius"/>
    </source>
</evidence>
<keyword evidence="1" id="KW-0472">Membrane</keyword>
<protein>
    <submittedName>
        <fullName evidence="2">Uncharacterized protein</fullName>
    </submittedName>
</protein>
<feature type="transmembrane region" description="Helical" evidence="1">
    <location>
        <begin position="89"/>
        <end position="109"/>
    </location>
</feature>
<accession>A0A2H0WRY6</accession>
<sequence>MTLINKLINNLCLELAVIILVLFFLINGWSAWLEGVYLGLGLLLGWFLISAHLNLIKTPQLSLIFASAVFQTAFLLFSFWLVISNESLVASGIVLGVNLFFIKDLVFDYQKRRLILKKKLFNNIDIYDRFVSAYLIGFILIVALLTVLVIS</sequence>
<evidence type="ECO:0000313" key="2">
    <source>
        <dbReference type="EMBL" id="PIS15420.1"/>
    </source>
</evidence>
<feature type="transmembrane region" description="Helical" evidence="1">
    <location>
        <begin position="35"/>
        <end position="56"/>
    </location>
</feature>
<organism evidence="2 3">
    <name type="scientific">Candidatus Shapirobacteria bacterium CG09_land_8_20_14_0_10_38_17</name>
    <dbReference type="NCBI Taxonomy" id="1974884"/>
    <lineage>
        <taxon>Bacteria</taxon>
        <taxon>Candidatus Shapironibacteriota</taxon>
    </lineage>
</organism>
<feature type="transmembrane region" description="Helical" evidence="1">
    <location>
        <begin position="63"/>
        <end position="83"/>
    </location>
</feature>